<dbReference type="Gene3D" id="1.10.3720.10">
    <property type="entry name" value="MetI-like"/>
    <property type="match status" value="1"/>
</dbReference>
<dbReference type="Proteomes" id="UP000829542">
    <property type="component" value="Chromosome"/>
</dbReference>
<dbReference type="InterPro" id="IPR035906">
    <property type="entry name" value="MetI-like_sf"/>
</dbReference>
<keyword evidence="3" id="KW-1003">Cell membrane</keyword>
<keyword evidence="10" id="KW-1185">Reference proteome</keyword>
<accession>A0ABY3X118</accession>
<evidence type="ECO:0000256" key="6">
    <source>
        <dbReference type="ARBA" id="ARBA00023136"/>
    </source>
</evidence>
<dbReference type="SUPFAM" id="SSF161098">
    <property type="entry name" value="MetI-like"/>
    <property type="match status" value="1"/>
</dbReference>
<dbReference type="Pfam" id="PF00528">
    <property type="entry name" value="BPD_transp_1"/>
    <property type="match status" value="1"/>
</dbReference>
<evidence type="ECO:0000313" key="10">
    <source>
        <dbReference type="Proteomes" id="UP000829542"/>
    </source>
</evidence>
<name>A0ABY3X118_9GAMM</name>
<evidence type="ECO:0000259" key="8">
    <source>
        <dbReference type="PROSITE" id="PS50928"/>
    </source>
</evidence>
<feature type="transmembrane region" description="Helical" evidence="7">
    <location>
        <begin position="197"/>
        <end position="220"/>
    </location>
</feature>
<protein>
    <submittedName>
        <fullName evidence="9">ABC transporter permease</fullName>
    </submittedName>
</protein>
<evidence type="ECO:0000256" key="4">
    <source>
        <dbReference type="ARBA" id="ARBA00022692"/>
    </source>
</evidence>
<keyword evidence="5 7" id="KW-1133">Transmembrane helix</keyword>
<evidence type="ECO:0000256" key="2">
    <source>
        <dbReference type="ARBA" id="ARBA00022448"/>
    </source>
</evidence>
<keyword evidence="6 7" id="KW-0472">Membrane</keyword>
<evidence type="ECO:0000256" key="7">
    <source>
        <dbReference type="RuleBase" id="RU363032"/>
    </source>
</evidence>
<dbReference type="CDD" id="cd06261">
    <property type="entry name" value="TM_PBP2"/>
    <property type="match status" value="1"/>
</dbReference>
<dbReference type="PANTHER" id="PTHR30450:SF14">
    <property type="entry name" value="TRANSPORTER, PERMEASE PROTEIN, PUTATIVE-RELATED"/>
    <property type="match status" value="1"/>
</dbReference>
<feature type="transmembrane region" description="Helical" evidence="7">
    <location>
        <begin position="61"/>
        <end position="85"/>
    </location>
</feature>
<feature type="domain" description="ABC transmembrane type-1" evidence="8">
    <location>
        <begin position="22"/>
        <end position="213"/>
    </location>
</feature>
<feature type="transmembrane region" description="Helical" evidence="7">
    <location>
        <begin position="26"/>
        <end position="49"/>
    </location>
</feature>
<keyword evidence="2 7" id="KW-0813">Transport</keyword>
<feature type="transmembrane region" description="Helical" evidence="7">
    <location>
        <begin position="155"/>
        <end position="177"/>
    </location>
</feature>
<gene>
    <name evidence="9" type="ORF">MMG00_01495</name>
</gene>
<reference evidence="9 10" key="1">
    <citation type="submission" date="2022-03" db="EMBL/GenBank/DDBJ databases">
        <title>Ignatzschineria rhizosphaerae HR5S32.</title>
        <authorList>
            <person name="Sun J.Q."/>
            <person name="Feng J.Y."/>
        </authorList>
    </citation>
    <scope>NUCLEOTIDE SEQUENCE [LARGE SCALE GENOMIC DNA]</scope>
    <source>
        <strain evidence="9 10">HR5S32</strain>
    </source>
</reference>
<dbReference type="PANTHER" id="PTHR30450">
    <property type="entry name" value="ABC TRANSPORTER PERMEASE"/>
    <property type="match status" value="1"/>
</dbReference>
<sequence length="224" mass="24160">MLDWYTETFKTQVTLEQFLQAGWETFVMVGVSLVIGTILGSVIGILLVLTRPGGIEESSFFYKVLNTVVNIVRSLPFIILMVAIIPFTRMVVGTSIGTSAAIVPLIIYISPFIGRLVESSLLEVDHGIVEAANSMGATTFQIIWKFLLPEARGSLILNFTTATIGLVGATAMAGAVGGGGIGDLALNYGYQRFDSVAMFYTVVLLVVIVQAIQSLGNFLAKRYH</sequence>
<dbReference type="PROSITE" id="PS50928">
    <property type="entry name" value="ABC_TM1"/>
    <property type="match status" value="1"/>
</dbReference>
<evidence type="ECO:0000313" key="9">
    <source>
        <dbReference type="EMBL" id="UNM96563.1"/>
    </source>
</evidence>
<evidence type="ECO:0000256" key="5">
    <source>
        <dbReference type="ARBA" id="ARBA00022989"/>
    </source>
</evidence>
<dbReference type="RefSeq" id="WP_242150371.1">
    <property type="nucleotide sequence ID" value="NZ_CP093379.1"/>
</dbReference>
<proteinExistence type="inferred from homology"/>
<dbReference type="InterPro" id="IPR051322">
    <property type="entry name" value="AA_ABC_Transporter_Permease"/>
</dbReference>
<organism evidence="9 10">
    <name type="scientific">Ignatzschineria rhizosphaerae</name>
    <dbReference type="NCBI Taxonomy" id="2923279"/>
    <lineage>
        <taxon>Bacteria</taxon>
        <taxon>Pseudomonadati</taxon>
        <taxon>Pseudomonadota</taxon>
        <taxon>Gammaproteobacteria</taxon>
        <taxon>Cardiobacteriales</taxon>
        <taxon>Ignatzschineriaceae</taxon>
        <taxon>Ignatzschineria</taxon>
    </lineage>
</organism>
<feature type="transmembrane region" description="Helical" evidence="7">
    <location>
        <begin position="91"/>
        <end position="113"/>
    </location>
</feature>
<keyword evidence="4 7" id="KW-0812">Transmembrane</keyword>
<evidence type="ECO:0000256" key="1">
    <source>
        <dbReference type="ARBA" id="ARBA00004651"/>
    </source>
</evidence>
<evidence type="ECO:0000256" key="3">
    <source>
        <dbReference type="ARBA" id="ARBA00022475"/>
    </source>
</evidence>
<comment type="subcellular location">
    <subcellularLocation>
        <location evidence="1 7">Cell membrane</location>
        <topology evidence="1 7">Multi-pass membrane protein</topology>
    </subcellularLocation>
</comment>
<comment type="similarity">
    <text evidence="7">Belongs to the binding-protein-dependent transport system permease family.</text>
</comment>
<dbReference type="EMBL" id="CP093379">
    <property type="protein sequence ID" value="UNM96563.1"/>
    <property type="molecule type" value="Genomic_DNA"/>
</dbReference>
<dbReference type="InterPro" id="IPR000515">
    <property type="entry name" value="MetI-like"/>
</dbReference>